<protein>
    <submittedName>
        <fullName evidence="2">TNT domain-containing protein</fullName>
    </submittedName>
</protein>
<dbReference type="RefSeq" id="WP_285970406.1">
    <property type="nucleotide sequence ID" value="NZ_CP127294.1"/>
</dbReference>
<dbReference type="AlphaFoldDB" id="A0A9Y2IIF1"/>
<dbReference type="PANTHER" id="PTHR42059:SF1">
    <property type="entry name" value="TNT DOMAIN-CONTAINING PROTEIN"/>
    <property type="match status" value="1"/>
</dbReference>
<gene>
    <name evidence="2" type="ORF">QRX50_02680</name>
</gene>
<evidence type="ECO:0000313" key="3">
    <source>
        <dbReference type="Proteomes" id="UP001236014"/>
    </source>
</evidence>
<dbReference type="InterPro" id="IPR025331">
    <property type="entry name" value="TNT"/>
</dbReference>
<organism evidence="2 3">
    <name type="scientific">Amycolatopsis carbonis</name>
    <dbReference type="NCBI Taxonomy" id="715471"/>
    <lineage>
        <taxon>Bacteria</taxon>
        <taxon>Bacillati</taxon>
        <taxon>Actinomycetota</taxon>
        <taxon>Actinomycetes</taxon>
        <taxon>Pseudonocardiales</taxon>
        <taxon>Pseudonocardiaceae</taxon>
        <taxon>Amycolatopsis</taxon>
    </lineage>
</organism>
<dbReference type="InterPro" id="IPR053024">
    <property type="entry name" value="Fungal_surface_NADase"/>
</dbReference>
<reference evidence="2 3" key="1">
    <citation type="submission" date="2023-06" db="EMBL/GenBank/DDBJ databases">
        <authorList>
            <person name="Oyuntsetseg B."/>
            <person name="Kim S.B."/>
        </authorList>
    </citation>
    <scope>NUCLEOTIDE SEQUENCE [LARGE SCALE GENOMIC DNA]</scope>
    <source>
        <strain evidence="2 3">2-15</strain>
    </source>
</reference>
<proteinExistence type="predicted"/>
<name>A0A9Y2IIF1_9PSEU</name>
<dbReference type="Proteomes" id="UP001236014">
    <property type="component" value="Chromosome"/>
</dbReference>
<evidence type="ECO:0000259" key="1">
    <source>
        <dbReference type="Pfam" id="PF14021"/>
    </source>
</evidence>
<dbReference type="Pfam" id="PF14021">
    <property type="entry name" value="TNT"/>
    <property type="match status" value="1"/>
</dbReference>
<dbReference type="PANTHER" id="PTHR42059">
    <property type="entry name" value="TNT DOMAIN-CONTAINING PROTEIN"/>
    <property type="match status" value="1"/>
</dbReference>
<evidence type="ECO:0000313" key="2">
    <source>
        <dbReference type="EMBL" id="WIX79725.1"/>
    </source>
</evidence>
<dbReference type="KEGG" id="acab:QRX50_02680"/>
<accession>A0A9Y2IIF1</accession>
<keyword evidence="3" id="KW-1185">Reference proteome</keyword>
<dbReference type="EMBL" id="CP127294">
    <property type="protein sequence ID" value="WIX79725.1"/>
    <property type="molecule type" value="Genomic_DNA"/>
</dbReference>
<dbReference type="GO" id="GO:0050135">
    <property type="term" value="F:NADP+ nucleosidase activity"/>
    <property type="evidence" value="ECO:0007669"/>
    <property type="project" value="InterPro"/>
</dbReference>
<sequence length="275" mass="29658">MSEHAEPVDTDLATGPIRLPAQYGGLLDGGFDDVPTPPTGTRLPPAQPAPRLPFAGRPHNQVFRGPVPYPAPPPPPPPMGALRTERESVLALFLVHMFPIGHLPVAADRPALQLPLPDNGSGPFDHPKSALLDDTATLEYVSRGLRRTPAPPADPQPPAVLFEGYEPSAGDPAWPPVQEENAVVLTENTLLDRFGDEHGRLFAADGTPFAQRSLPDSARHAGYRRYRVVKPVPMWSSIAPEWFGQPGGGIRYRAVLAADELVTLGFLADVTREAR</sequence>
<feature type="domain" description="TNT" evidence="1">
    <location>
        <begin position="185"/>
        <end position="270"/>
    </location>
</feature>